<gene>
    <name evidence="1" type="ORF">HPB49_022979</name>
</gene>
<evidence type="ECO:0000313" key="1">
    <source>
        <dbReference type="EMBL" id="KAH7975045.1"/>
    </source>
</evidence>
<dbReference type="EMBL" id="CM023479">
    <property type="protein sequence ID" value="KAH7975045.1"/>
    <property type="molecule type" value="Genomic_DNA"/>
</dbReference>
<accession>A0ACB8DRT5</accession>
<name>A0ACB8DRT5_DERSI</name>
<comment type="caution">
    <text evidence="1">The sequence shown here is derived from an EMBL/GenBank/DDBJ whole genome shotgun (WGS) entry which is preliminary data.</text>
</comment>
<keyword evidence="2" id="KW-1185">Reference proteome</keyword>
<dbReference type="Proteomes" id="UP000821865">
    <property type="component" value="Chromosome 10"/>
</dbReference>
<organism evidence="1 2">
    <name type="scientific">Dermacentor silvarum</name>
    <name type="common">Tick</name>
    <dbReference type="NCBI Taxonomy" id="543639"/>
    <lineage>
        <taxon>Eukaryota</taxon>
        <taxon>Metazoa</taxon>
        <taxon>Ecdysozoa</taxon>
        <taxon>Arthropoda</taxon>
        <taxon>Chelicerata</taxon>
        <taxon>Arachnida</taxon>
        <taxon>Acari</taxon>
        <taxon>Parasitiformes</taxon>
        <taxon>Ixodida</taxon>
        <taxon>Ixodoidea</taxon>
        <taxon>Ixodidae</taxon>
        <taxon>Rhipicephalinae</taxon>
        <taxon>Dermacentor</taxon>
    </lineage>
</organism>
<reference evidence="1" key="1">
    <citation type="submission" date="2020-05" db="EMBL/GenBank/DDBJ databases">
        <title>Large-scale comparative analyses of tick genomes elucidate their genetic diversity and vector capacities.</title>
        <authorList>
            <person name="Jia N."/>
            <person name="Wang J."/>
            <person name="Shi W."/>
            <person name="Du L."/>
            <person name="Sun Y."/>
            <person name="Zhan W."/>
            <person name="Jiang J."/>
            <person name="Wang Q."/>
            <person name="Zhang B."/>
            <person name="Ji P."/>
            <person name="Sakyi L.B."/>
            <person name="Cui X."/>
            <person name="Yuan T."/>
            <person name="Jiang B."/>
            <person name="Yang W."/>
            <person name="Lam T.T.-Y."/>
            <person name="Chang Q."/>
            <person name="Ding S."/>
            <person name="Wang X."/>
            <person name="Zhu J."/>
            <person name="Ruan X."/>
            <person name="Zhao L."/>
            <person name="Wei J."/>
            <person name="Que T."/>
            <person name="Du C."/>
            <person name="Cheng J."/>
            <person name="Dai P."/>
            <person name="Han X."/>
            <person name="Huang E."/>
            <person name="Gao Y."/>
            <person name="Liu J."/>
            <person name="Shao H."/>
            <person name="Ye R."/>
            <person name="Li L."/>
            <person name="Wei W."/>
            <person name="Wang X."/>
            <person name="Wang C."/>
            <person name="Yang T."/>
            <person name="Huo Q."/>
            <person name="Li W."/>
            <person name="Guo W."/>
            <person name="Chen H."/>
            <person name="Zhou L."/>
            <person name="Ni X."/>
            <person name="Tian J."/>
            <person name="Zhou Y."/>
            <person name="Sheng Y."/>
            <person name="Liu T."/>
            <person name="Pan Y."/>
            <person name="Xia L."/>
            <person name="Li J."/>
            <person name="Zhao F."/>
            <person name="Cao W."/>
        </authorList>
    </citation>
    <scope>NUCLEOTIDE SEQUENCE</scope>
    <source>
        <strain evidence="1">Dsil-2018</strain>
    </source>
</reference>
<evidence type="ECO:0000313" key="2">
    <source>
        <dbReference type="Proteomes" id="UP000821865"/>
    </source>
</evidence>
<sequence>MADARMRAFGLTPESRPPSPTINSADSFCDNDCGRRSATRPPSSNNIGEKATPLLCERRITMPDPEQRRVHRFRDHVVAGVNWRPTQFVDVVPSSRVCSLCRVIPKRTLVLPCSHILCQPCHAAISQGGGGLCPLDQEPFEQAECHGVDFPARKSSSLKVYCWNEEHGCEFTGTMEALLRHYEMECTFHTVECLRCGERVLHQDLPMHHVTACSGDASSAVTENSPSEPAALTLQDLSSAQEDLKALLKDLFHDNLLPAVQSQMNELTEHARSQEARLARITSELRASEHKLKVEMVDIERSIISEVSRLRNSAPETSASSSLPSRSEKALMLRKLEHVANLSLSALGHLRQYAPHQGRSPVIAYCHSVLASGNEDLRLTSALSTSLWLSEALKNMRYVLTIENAEQIFKCEEKKRTFAELTLFHTRDTYFTIAVTNRTYNGSSCLALEIQFNGLLEESRFVPLNLNLNVQVLAANATEGRYMHSFVRRCFCASNLDSLKHIHRVFWMASDPLVNDGYLRDGKMTFDIELEEMKDARGEHEALFAALRGWQQRVLNAA</sequence>
<protein>
    <submittedName>
        <fullName evidence="1">Uncharacterized protein</fullName>
    </submittedName>
</protein>
<proteinExistence type="predicted"/>